<dbReference type="EMBL" id="MN794232">
    <property type="protein sequence ID" value="QHJ74362.1"/>
    <property type="molecule type" value="Genomic_DNA"/>
</dbReference>
<evidence type="ECO:0000313" key="1">
    <source>
        <dbReference type="EMBL" id="QHJ74362.1"/>
    </source>
</evidence>
<accession>A0A6B9SYW5</accession>
<gene>
    <name evidence="1" type="ORF">VH12019_00035</name>
</gene>
<proteinExistence type="predicted"/>
<name>A0A6B9SYW5_9CAUD</name>
<sequence length="137" mass="15567">MSYNIVPVIKKTALAMSEDDSLLRDTFAYSCCVVCDKAALEIDDELAESDYAVIWTKCNRFVEKAGEAFLRRVIADTKSVLGFDIPQLVKNEILEDLEYDMVGAFVHTLARSYEPLNEEHFVLARKAWLTFLANYEG</sequence>
<protein>
    <submittedName>
        <fullName evidence="1">Uncharacterized protein</fullName>
    </submittedName>
</protein>
<organism evidence="1 2">
    <name type="scientific">Vibrio phage VH1_2019</name>
    <dbReference type="NCBI Taxonomy" id="2686307"/>
    <lineage>
        <taxon>Viruses</taxon>
        <taxon>Duplodnaviria</taxon>
        <taxon>Heunggongvirae</taxon>
        <taxon>Uroviricota</taxon>
        <taxon>Caudoviricetes</taxon>
        <taxon>Pantevenvirales</taxon>
        <taxon>Straboviridae</taxon>
        <taxon>Schizotequatrovirus</taxon>
        <taxon>Schizotequatrovirus KVP40</taxon>
    </lineage>
</organism>
<evidence type="ECO:0000313" key="2">
    <source>
        <dbReference type="Proteomes" id="UP000464957"/>
    </source>
</evidence>
<reference evidence="1 2" key="1">
    <citation type="submission" date="2019-12" db="EMBL/GenBank/DDBJ databases">
        <authorList>
            <person name="Harris M."/>
            <person name="Ho T.C."/>
            <person name="Fruchtman H."/>
            <person name="Garin M."/>
            <person name="Kubatin V."/>
            <person name="Lu T."/>
            <person name="Xue L."/>
            <person name="Marr M.T."/>
        </authorList>
    </citation>
    <scope>NUCLEOTIDE SEQUENCE [LARGE SCALE GENOMIC DNA]</scope>
</reference>
<dbReference type="Proteomes" id="UP000464957">
    <property type="component" value="Segment"/>
</dbReference>